<feature type="compositionally biased region" description="Basic residues" evidence="1">
    <location>
        <begin position="283"/>
        <end position="294"/>
    </location>
</feature>
<dbReference type="GO" id="GO:0019901">
    <property type="term" value="F:protein kinase binding"/>
    <property type="evidence" value="ECO:0007669"/>
    <property type="project" value="InterPro"/>
</dbReference>
<dbReference type="InterPro" id="IPR013922">
    <property type="entry name" value="Cyclin_PHO80-like"/>
</dbReference>
<dbReference type="InterPro" id="IPR036915">
    <property type="entry name" value="Cyclin-like_sf"/>
</dbReference>
<dbReference type="PANTHER" id="PTHR15615">
    <property type="match status" value="1"/>
</dbReference>
<sequence>MSDFDIGNFPVPRLLTIVADLLTSMCITNDRIPSTHLSVFDSRAVPPILITDYMTRILKYTPYSNQVLLCMLIYFDRIAENQENTITLHSHNIHRFIIAGIVIATKSTSDIYYKNARYAKVGGITVEELNHLEWAFLKLCDFRVHVALDELQQYANQIWQLALSKRQQQRQQQQQQQDIIIPNTIATNTTISPSSPAPVQFPVTTSHPSASSMSLPLTPPYDGTAITTTATNIANTGRTTCVTKPFLSPTDEQHHQPHPLRVASAAEPVTSSSSSLKSSTTRQGRRPLRSHPYRHTTISR</sequence>
<proteinExistence type="predicted"/>
<evidence type="ECO:0000256" key="1">
    <source>
        <dbReference type="SAM" id="MobiDB-lite"/>
    </source>
</evidence>
<name>A0A1X2IEQ0_9FUNG</name>
<organism evidence="2 3">
    <name type="scientific">Absidia repens</name>
    <dbReference type="NCBI Taxonomy" id="90262"/>
    <lineage>
        <taxon>Eukaryota</taxon>
        <taxon>Fungi</taxon>
        <taxon>Fungi incertae sedis</taxon>
        <taxon>Mucoromycota</taxon>
        <taxon>Mucoromycotina</taxon>
        <taxon>Mucoromycetes</taxon>
        <taxon>Mucorales</taxon>
        <taxon>Cunninghamellaceae</taxon>
        <taxon>Absidia</taxon>
    </lineage>
</organism>
<accession>A0A1X2IEQ0</accession>
<evidence type="ECO:0000313" key="2">
    <source>
        <dbReference type="EMBL" id="ORZ15197.1"/>
    </source>
</evidence>
<keyword evidence="3" id="KW-1185">Reference proteome</keyword>
<dbReference type="Proteomes" id="UP000193560">
    <property type="component" value="Unassembled WGS sequence"/>
</dbReference>
<dbReference type="GO" id="GO:0016538">
    <property type="term" value="F:cyclin-dependent protein serine/threonine kinase regulator activity"/>
    <property type="evidence" value="ECO:0007669"/>
    <property type="project" value="TreeGrafter"/>
</dbReference>
<protein>
    <submittedName>
        <fullName evidence="2">Cyclin-domain-containing protein</fullName>
    </submittedName>
</protein>
<feature type="compositionally biased region" description="Polar residues" evidence="1">
    <location>
        <begin position="202"/>
        <end position="212"/>
    </location>
</feature>
<dbReference type="OrthoDB" id="1060854at2759"/>
<dbReference type="CDD" id="cd20558">
    <property type="entry name" value="CYCLIN_ScPCL7-like"/>
    <property type="match status" value="1"/>
</dbReference>
<feature type="region of interest" description="Disordered" evidence="1">
    <location>
        <begin position="192"/>
        <end position="212"/>
    </location>
</feature>
<dbReference type="GO" id="GO:0000307">
    <property type="term" value="C:cyclin-dependent protein kinase holoenzyme complex"/>
    <property type="evidence" value="ECO:0007669"/>
    <property type="project" value="TreeGrafter"/>
</dbReference>
<dbReference type="SUPFAM" id="SSF47954">
    <property type="entry name" value="Cyclin-like"/>
    <property type="match status" value="1"/>
</dbReference>
<feature type="compositionally biased region" description="Low complexity" evidence="1">
    <location>
        <begin position="271"/>
        <end position="281"/>
    </location>
</feature>
<dbReference type="EMBL" id="MCGE01000013">
    <property type="protein sequence ID" value="ORZ15197.1"/>
    <property type="molecule type" value="Genomic_DNA"/>
</dbReference>
<dbReference type="STRING" id="90262.A0A1X2IEQ0"/>
<reference evidence="2 3" key="1">
    <citation type="submission" date="2016-07" db="EMBL/GenBank/DDBJ databases">
        <title>Pervasive Adenine N6-methylation of Active Genes in Fungi.</title>
        <authorList>
            <consortium name="DOE Joint Genome Institute"/>
            <person name="Mondo S.J."/>
            <person name="Dannebaum R.O."/>
            <person name="Kuo R.C."/>
            <person name="Labutti K."/>
            <person name="Haridas S."/>
            <person name="Kuo A."/>
            <person name="Salamov A."/>
            <person name="Ahrendt S.R."/>
            <person name="Lipzen A."/>
            <person name="Sullivan W."/>
            <person name="Andreopoulos W.B."/>
            <person name="Clum A."/>
            <person name="Lindquist E."/>
            <person name="Daum C."/>
            <person name="Ramamoorthy G.K."/>
            <person name="Gryganskyi A."/>
            <person name="Culley D."/>
            <person name="Magnuson J.K."/>
            <person name="James T.Y."/>
            <person name="O'Malley M.A."/>
            <person name="Stajich J.E."/>
            <person name="Spatafora J.W."/>
            <person name="Visel A."/>
            <person name="Grigoriev I.V."/>
        </authorList>
    </citation>
    <scope>NUCLEOTIDE SEQUENCE [LARGE SCALE GENOMIC DNA]</scope>
    <source>
        <strain evidence="2 3">NRRL 1336</strain>
    </source>
</reference>
<evidence type="ECO:0000313" key="3">
    <source>
        <dbReference type="Proteomes" id="UP000193560"/>
    </source>
</evidence>
<feature type="region of interest" description="Disordered" evidence="1">
    <location>
        <begin position="244"/>
        <end position="300"/>
    </location>
</feature>
<dbReference type="Gene3D" id="1.10.472.10">
    <property type="entry name" value="Cyclin-like"/>
    <property type="match status" value="1"/>
</dbReference>
<dbReference type="PANTHER" id="PTHR15615:SF94">
    <property type="entry name" value="PHO85 CYCLIN-6-RELATED"/>
    <property type="match status" value="1"/>
</dbReference>
<gene>
    <name evidence="2" type="ORF">BCR42DRAFT_416605</name>
</gene>
<dbReference type="AlphaFoldDB" id="A0A1X2IEQ0"/>
<comment type="caution">
    <text evidence="2">The sequence shown here is derived from an EMBL/GenBank/DDBJ whole genome shotgun (WGS) entry which is preliminary data.</text>
</comment>
<dbReference type="GO" id="GO:0005634">
    <property type="term" value="C:nucleus"/>
    <property type="evidence" value="ECO:0007669"/>
    <property type="project" value="TreeGrafter"/>
</dbReference>
<dbReference type="Pfam" id="PF08613">
    <property type="entry name" value="Cyclin"/>
    <property type="match status" value="1"/>
</dbReference>